<dbReference type="GO" id="GO:0000976">
    <property type="term" value="F:transcription cis-regulatory region binding"/>
    <property type="evidence" value="ECO:0007669"/>
    <property type="project" value="TreeGrafter"/>
</dbReference>
<dbReference type="AlphaFoldDB" id="A0A4Q7L4E7"/>
<keyword evidence="5" id="KW-1185">Reference proteome</keyword>
<proteinExistence type="predicted"/>
<dbReference type="Pfam" id="PF17920">
    <property type="entry name" value="TetR_C_16"/>
    <property type="match status" value="1"/>
</dbReference>
<sequence length="187" mass="19934">MTDGGARRRDSAATRRALLDAARKLFADKGFDRTTVRDIAAAAGVNQALLFRYFGSKEELLGAVLSAPGAALLADVGSERLLGELLTRLFAEDRERGHEALLMLALTGPGVAADTLRREVSEPFVDALSAMSGEPDARLRGQLVLAWILGVVLSRATSPTGEIAAADPEHARELMLTAIRALLERAD</sequence>
<dbReference type="SUPFAM" id="SSF46689">
    <property type="entry name" value="Homeodomain-like"/>
    <property type="match status" value="1"/>
</dbReference>
<evidence type="ECO:0000256" key="1">
    <source>
        <dbReference type="ARBA" id="ARBA00023125"/>
    </source>
</evidence>
<dbReference type="SUPFAM" id="SSF48498">
    <property type="entry name" value="Tetracyclin repressor-like, C-terminal domain"/>
    <property type="match status" value="1"/>
</dbReference>
<dbReference type="EMBL" id="SGWQ01000001">
    <property type="protein sequence ID" value="RZS44498.1"/>
    <property type="molecule type" value="Genomic_DNA"/>
</dbReference>
<dbReference type="PROSITE" id="PS50977">
    <property type="entry name" value="HTH_TETR_2"/>
    <property type="match status" value="1"/>
</dbReference>
<evidence type="ECO:0000256" key="2">
    <source>
        <dbReference type="PROSITE-ProRule" id="PRU00335"/>
    </source>
</evidence>
<dbReference type="InterPro" id="IPR036271">
    <property type="entry name" value="Tet_transcr_reg_TetR-rel_C_sf"/>
</dbReference>
<evidence type="ECO:0000313" key="4">
    <source>
        <dbReference type="EMBL" id="RZS44498.1"/>
    </source>
</evidence>
<feature type="DNA-binding region" description="H-T-H motif" evidence="2">
    <location>
        <begin position="35"/>
        <end position="54"/>
    </location>
</feature>
<evidence type="ECO:0000313" key="5">
    <source>
        <dbReference type="Proteomes" id="UP000294257"/>
    </source>
</evidence>
<dbReference type="Gene3D" id="1.10.357.10">
    <property type="entry name" value="Tetracycline Repressor, domain 2"/>
    <property type="match status" value="1"/>
</dbReference>
<accession>A0A4Q7L4E7</accession>
<feature type="domain" description="HTH tetR-type" evidence="3">
    <location>
        <begin position="12"/>
        <end position="72"/>
    </location>
</feature>
<dbReference type="InterPro" id="IPR009057">
    <property type="entry name" value="Homeodomain-like_sf"/>
</dbReference>
<comment type="caution">
    <text evidence="4">The sequence shown here is derived from an EMBL/GenBank/DDBJ whole genome shotgun (WGS) entry which is preliminary data.</text>
</comment>
<gene>
    <name evidence="4" type="ORF">EV193_101374</name>
</gene>
<organism evidence="4 5">
    <name type="scientific">Herbihabitans rhizosphaerae</name>
    <dbReference type="NCBI Taxonomy" id="1872711"/>
    <lineage>
        <taxon>Bacteria</taxon>
        <taxon>Bacillati</taxon>
        <taxon>Actinomycetota</taxon>
        <taxon>Actinomycetes</taxon>
        <taxon>Pseudonocardiales</taxon>
        <taxon>Pseudonocardiaceae</taxon>
        <taxon>Herbihabitans</taxon>
    </lineage>
</organism>
<dbReference type="PROSITE" id="PS01081">
    <property type="entry name" value="HTH_TETR_1"/>
    <property type="match status" value="1"/>
</dbReference>
<evidence type="ECO:0000259" key="3">
    <source>
        <dbReference type="PROSITE" id="PS50977"/>
    </source>
</evidence>
<dbReference type="Proteomes" id="UP000294257">
    <property type="component" value="Unassembled WGS sequence"/>
</dbReference>
<reference evidence="4 5" key="1">
    <citation type="submission" date="2019-02" db="EMBL/GenBank/DDBJ databases">
        <title>Genomic Encyclopedia of Type Strains, Phase IV (KMG-IV): sequencing the most valuable type-strain genomes for metagenomic binning, comparative biology and taxonomic classification.</title>
        <authorList>
            <person name="Goeker M."/>
        </authorList>
    </citation>
    <scope>NUCLEOTIDE SEQUENCE [LARGE SCALE GENOMIC DNA]</scope>
    <source>
        <strain evidence="4 5">DSM 101727</strain>
    </source>
</reference>
<dbReference type="RefSeq" id="WP_130342176.1">
    <property type="nucleotide sequence ID" value="NZ_SGWQ01000001.1"/>
</dbReference>
<keyword evidence="1 2" id="KW-0238">DNA-binding</keyword>
<dbReference type="GO" id="GO:0003700">
    <property type="term" value="F:DNA-binding transcription factor activity"/>
    <property type="evidence" value="ECO:0007669"/>
    <property type="project" value="TreeGrafter"/>
</dbReference>
<dbReference type="InterPro" id="IPR041678">
    <property type="entry name" value="TetR_C_16"/>
</dbReference>
<dbReference type="InterPro" id="IPR050109">
    <property type="entry name" value="HTH-type_TetR-like_transc_reg"/>
</dbReference>
<dbReference type="PANTHER" id="PTHR30055:SF235">
    <property type="entry name" value="TRANSCRIPTIONAL REGULATORY PROTEIN"/>
    <property type="match status" value="1"/>
</dbReference>
<dbReference type="Pfam" id="PF00440">
    <property type="entry name" value="TetR_N"/>
    <property type="match status" value="1"/>
</dbReference>
<name>A0A4Q7L4E7_9PSEU</name>
<dbReference type="PRINTS" id="PR00455">
    <property type="entry name" value="HTHTETR"/>
</dbReference>
<dbReference type="InterPro" id="IPR023772">
    <property type="entry name" value="DNA-bd_HTH_TetR-type_CS"/>
</dbReference>
<protein>
    <submittedName>
        <fullName evidence="4">TetR family transcriptional regulator</fullName>
    </submittedName>
</protein>
<dbReference type="InterPro" id="IPR001647">
    <property type="entry name" value="HTH_TetR"/>
</dbReference>
<dbReference type="PANTHER" id="PTHR30055">
    <property type="entry name" value="HTH-TYPE TRANSCRIPTIONAL REGULATOR RUTR"/>
    <property type="match status" value="1"/>
</dbReference>
<dbReference type="OrthoDB" id="3210235at2"/>